<dbReference type="PROSITE" id="PS00101">
    <property type="entry name" value="HEXAPEP_TRANSFERASES"/>
    <property type="match status" value="1"/>
</dbReference>
<dbReference type="Gene3D" id="2.160.10.10">
    <property type="entry name" value="Hexapeptide repeat proteins"/>
    <property type="match status" value="1"/>
</dbReference>
<evidence type="ECO:0000313" key="6">
    <source>
        <dbReference type="EMBL" id="ACR77109.1"/>
    </source>
</evidence>
<evidence type="ECO:0000313" key="7">
    <source>
        <dbReference type="Proteomes" id="UP000001477"/>
    </source>
</evidence>
<dbReference type="Proteomes" id="UP000001477">
    <property type="component" value="Chromosome"/>
</dbReference>
<dbReference type="InterPro" id="IPR018357">
    <property type="entry name" value="Hexapep_transf_CS"/>
</dbReference>
<dbReference type="EC" id="2.3.1.-" evidence="5"/>
<dbReference type="AlphaFoldDB" id="C4ZDY3"/>
<keyword evidence="2 5" id="KW-0808">Transferase</keyword>
<dbReference type="InterPro" id="IPR011004">
    <property type="entry name" value="Trimer_LpxA-like_sf"/>
</dbReference>
<dbReference type="SUPFAM" id="SSF51161">
    <property type="entry name" value="Trimeric LpxA-like enzymes"/>
    <property type="match status" value="1"/>
</dbReference>
<dbReference type="KEGG" id="ere:EUBREC_3383"/>
<evidence type="ECO:0000256" key="3">
    <source>
        <dbReference type="ARBA" id="ARBA00022737"/>
    </source>
</evidence>
<dbReference type="InterPro" id="IPR001451">
    <property type="entry name" value="Hexapep"/>
</dbReference>
<dbReference type="FunFam" id="2.160.10.10:FF:000025">
    <property type="entry name" value="Hexapeptide-repeat containing-acetyltransferase"/>
    <property type="match status" value="1"/>
</dbReference>
<gene>
    <name evidence="6" type="ordered locus">EUBREC_3383</name>
</gene>
<name>C4ZDY3_AGARV</name>
<dbReference type="STRING" id="515619.EUBREC_3383"/>
<dbReference type="CDD" id="cd03357">
    <property type="entry name" value="LbH_MAT_GAT"/>
    <property type="match status" value="1"/>
</dbReference>
<dbReference type="Pfam" id="PF00132">
    <property type="entry name" value="Hexapep"/>
    <property type="match status" value="1"/>
</dbReference>
<dbReference type="PANTHER" id="PTHR43017:SF1">
    <property type="entry name" value="ACETYLTRANSFERASE YJL218W-RELATED"/>
    <property type="match status" value="1"/>
</dbReference>
<dbReference type="PANTHER" id="PTHR43017">
    <property type="entry name" value="GALACTOSIDE O-ACETYLTRANSFERASE"/>
    <property type="match status" value="1"/>
</dbReference>
<accession>C4ZDY3</accession>
<dbReference type="GO" id="GO:0008870">
    <property type="term" value="F:galactoside O-acetyltransferase activity"/>
    <property type="evidence" value="ECO:0007669"/>
    <property type="project" value="TreeGrafter"/>
</dbReference>
<keyword evidence="4 5" id="KW-0012">Acyltransferase</keyword>
<dbReference type="PaxDb" id="515619-EUBREC_3383"/>
<keyword evidence="3" id="KW-0677">Repeat</keyword>
<dbReference type="EMBL" id="CP001107">
    <property type="protein sequence ID" value="ACR77109.1"/>
    <property type="molecule type" value="Genomic_DNA"/>
</dbReference>
<comment type="similarity">
    <text evidence="1 5">Belongs to the transferase hexapeptide repeat family.</text>
</comment>
<evidence type="ECO:0000256" key="5">
    <source>
        <dbReference type="RuleBase" id="RU367021"/>
    </source>
</evidence>
<evidence type="ECO:0000256" key="2">
    <source>
        <dbReference type="ARBA" id="ARBA00022679"/>
    </source>
</evidence>
<evidence type="ECO:0000256" key="4">
    <source>
        <dbReference type="ARBA" id="ARBA00023315"/>
    </source>
</evidence>
<protein>
    <recommendedName>
        <fullName evidence="5">Acetyltransferase</fullName>
        <ecNumber evidence="5">2.3.1.-</ecNumber>
    </recommendedName>
</protein>
<reference evidence="6 7" key="1">
    <citation type="journal article" date="2009" name="Proc. Natl. Acad. Sci. U.S.A.">
        <title>Characterizing a model human gut microbiota composed of members of its two dominant bacterial phyla.</title>
        <authorList>
            <person name="Mahowald M.A."/>
            <person name="Rey F.E."/>
            <person name="Seedorf H."/>
            <person name="Turnbaugh P.J."/>
            <person name="Fulton R.S."/>
            <person name="Wollam A."/>
            <person name="Shah N."/>
            <person name="Wang C."/>
            <person name="Magrini V."/>
            <person name="Wilson R.K."/>
            <person name="Cantarel B.L."/>
            <person name="Coutinho P.M."/>
            <person name="Henrissat B."/>
            <person name="Crock L.W."/>
            <person name="Russell A."/>
            <person name="Verberkmoes N.C."/>
            <person name="Hettich R.L."/>
            <person name="Gordon J.I."/>
        </authorList>
    </citation>
    <scope>NUCLEOTIDE SEQUENCE [LARGE SCALE GENOMIC DNA]</scope>
    <source>
        <strain evidence="7">ATCC 33656 / DSM 3377 / JCM 17463 / KCTC 5835 / LMG 30912 / VPI 0990</strain>
    </source>
</reference>
<organism evidence="6 7">
    <name type="scientific">Agathobacter rectalis (strain ATCC 33656 / DSM 3377 / JCM 17463 / KCTC 5835 / VPI 0990)</name>
    <name type="common">Eubacterium rectale</name>
    <dbReference type="NCBI Taxonomy" id="515619"/>
    <lineage>
        <taxon>Bacteria</taxon>
        <taxon>Bacillati</taxon>
        <taxon>Bacillota</taxon>
        <taxon>Clostridia</taxon>
        <taxon>Lachnospirales</taxon>
        <taxon>Lachnospiraceae</taxon>
        <taxon>Agathobacter</taxon>
    </lineage>
</organism>
<sequence length="219" mass="24308">MRGENVMDRVEKMLGRMKASKLYRCVDWDPEGKAKDLVDKFNSASRSETMTRTGEYLGKLFAHMGKECYIEPPFYCDYGTNIHVGDYFYANTGLIVLDQCDVIIGDHAFLGPRVNIYCACHPIDAMIRNTGVELGKPVTIGDNVWIGGNTVINPGVTIGSNVVIGSGSVVTKDIPDSVIAAGNPCKVIRMITNKDKEYWLKQLEEFEADTGEQVKLEQD</sequence>
<dbReference type="InterPro" id="IPR039369">
    <property type="entry name" value="LacA-like"/>
</dbReference>
<proteinExistence type="inferred from homology"/>
<evidence type="ECO:0000256" key="1">
    <source>
        <dbReference type="ARBA" id="ARBA00007274"/>
    </source>
</evidence>
<dbReference type="HOGENOM" id="CLU_051638_3_0_9"/>